<accession>A0A0A9FF29</accession>
<reference evidence="1" key="2">
    <citation type="journal article" date="2015" name="Data Brief">
        <title>Shoot transcriptome of the giant reed, Arundo donax.</title>
        <authorList>
            <person name="Barrero R.A."/>
            <person name="Guerrero F.D."/>
            <person name="Moolhuijzen P."/>
            <person name="Goolsby J.A."/>
            <person name="Tidwell J."/>
            <person name="Bellgard S.E."/>
            <person name="Bellgard M.I."/>
        </authorList>
    </citation>
    <scope>NUCLEOTIDE SEQUENCE</scope>
    <source>
        <tissue evidence="1">Shoot tissue taken approximately 20 cm above the soil surface</tissue>
    </source>
</reference>
<evidence type="ECO:0000313" key="1">
    <source>
        <dbReference type="EMBL" id="JAE08726.1"/>
    </source>
</evidence>
<name>A0A0A9FF29_ARUDO</name>
<dbReference type="EMBL" id="GBRH01189170">
    <property type="protein sequence ID" value="JAE08726.1"/>
    <property type="molecule type" value="Transcribed_RNA"/>
</dbReference>
<sequence length="22" mass="2714">MMCCDLLNLSEDWRMLRPKLVF</sequence>
<dbReference type="AlphaFoldDB" id="A0A0A9FF29"/>
<organism evidence="1">
    <name type="scientific">Arundo donax</name>
    <name type="common">Giant reed</name>
    <name type="synonym">Donax arundinaceus</name>
    <dbReference type="NCBI Taxonomy" id="35708"/>
    <lineage>
        <taxon>Eukaryota</taxon>
        <taxon>Viridiplantae</taxon>
        <taxon>Streptophyta</taxon>
        <taxon>Embryophyta</taxon>
        <taxon>Tracheophyta</taxon>
        <taxon>Spermatophyta</taxon>
        <taxon>Magnoliopsida</taxon>
        <taxon>Liliopsida</taxon>
        <taxon>Poales</taxon>
        <taxon>Poaceae</taxon>
        <taxon>PACMAD clade</taxon>
        <taxon>Arundinoideae</taxon>
        <taxon>Arundineae</taxon>
        <taxon>Arundo</taxon>
    </lineage>
</organism>
<reference evidence="1" key="1">
    <citation type="submission" date="2014-09" db="EMBL/GenBank/DDBJ databases">
        <authorList>
            <person name="Magalhaes I.L.F."/>
            <person name="Oliveira U."/>
            <person name="Santos F.R."/>
            <person name="Vidigal T.H.D.A."/>
            <person name="Brescovit A.D."/>
            <person name="Santos A.J."/>
        </authorList>
    </citation>
    <scope>NUCLEOTIDE SEQUENCE</scope>
    <source>
        <tissue evidence="1">Shoot tissue taken approximately 20 cm above the soil surface</tissue>
    </source>
</reference>
<proteinExistence type="predicted"/>
<protein>
    <submittedName>
        <fullName evidence="1">Uncharacterized protein</fullName>
    </submittedName>
</protein>